<comment type="caution">
    <text evidence="4">The sequence shown here is derived from an EMBL/GenBank/DDBJ whole genome shotgun (WGS) entry which is preliminary data.</text>
</comment>
<protein>
    <submittedName>
        <fullName evidence="4">FAD-binding oxidoreductase</fullName>
    </submittedName>
</protein>
<dbReference type="SUPFAM" id="SSF55103">
    <property type="entry name" value="FAD-linked oxidases, C-terminal domain"/>
    <property type="match status" value="1"/>
</dbReference>
<dbReference type="Proteomes" id="UP000220111">
    <property type="component" value="Unassembled WGS sequence"/>
</dbReference>
<sequence length="490" mass="57383">MKRENCRRGECHLKKRKIAAVIVAYTVLLATSINTYKEQLEHPIMSDVGKLLPTKIKRVENAEDEHSLKQVVKDANTSGEKISIAGMQHSQGGQTYYPNGTMLDMKGYNKILEFDTEKKRIRVQSGVTWNDIQKKINPYGLAVQVMQSQNIFTVGGSLSVNVHGRDIRHEALIDTVESFRLLMADGTVRNVSREENAELFPYVIGGYGLFGVILDVTLKLTDDELYEMHTRMIDYKEYTSYFKDKVKRDENVRMHLARISVAPNSFLKEMYVTDYTLAKNQNMREEYSELKEENIIAAPKFLLGLSRYSDWGKNTFWDIQRNYFERTDGTYETRNNVMRSDSAFMEYENPNRTEVLQEYFVPVDFFTEYIDDLRNVLNEEEFNLLNITIRYVEKNENAVLSYAKDDMFALVLLINQGRSEGEIKKTEDVIQKMIDVTLKHNGSYYLPYYSYPTKEQLKRAYPRIEEFLQKKKEADPKERFVNLFYREYTK</sequence>
<dbReference type="GO" id="GO:0071949">
    <property type="term" value="F:FAD binding"/>
    <property type="evidence" value="ECO:0007669"/>
    <property type="project" value="InterPro"/>
</dbReference>
<dbReference type="InterPro" id="IPR016164">
    <property type="entry name" value="FAD-linked_Oxase-like_C"/>
</dbReference>
<dbReference type="PROSITE" id="PS51387">
    <property type="entry name" value="FAD_PCMH"/>
    <property type="match status" value="1"/>
</dbReference>
<organism evidence="4 5">
    <name type="scientific">Bacillus wiedmannii</name>
    <dbReference type="NCBI Taxonomy" id="1890302"/>
    <lineage>
        <taxon>Bacteria</taxon>
        <taxon>Bacillati</taxon>
        <taxon>Bacillota</taxon>
        <taxon>Bacilli</taxon>
        <taxon>Bacillales</taxon>
        <taxon>Bacillaceae</taxon>
        <taxon>Bacillus</taxon>
        <taxon>Bacillus cereus group</taxon>
    </lineage>
</organism>
<keyword evidence="3" id="KW-0560">Oxidoreductase</keyword>
<name>A0A2A7BPX9_9BACI</name>
<evidence type="ECO:0000313" key="5">
    <source>
        <dbReference type="Proteomes" id="UP000220111"/>
    </source>
</evidence>
<dbReference type="SUPFAM" id="SSF56176">
    <property type="entry name" value="FAD-binding/transporter-associated domain-like"/>
    <property type="match status" value="1"/>
</dbReference>
<dbReference type="InterPro" id="IPR016169">
    <property type="entry name" value="FAD-bd_PCMH_sub2"/>
</dbReference>
<proteinExistence type="predicted"/>
<dbReference type="InterPro" id="IPR016166">
    <property type="entry name" value="FAD-bd_PCMH"/>
</dbReference>
<dbReference type="InterPro" id="IPR007173">
    <property type="entry name" value="ALO_C"/>
</dbReference>
<dbReference type="InterPro" id="IPR036318">
    <property type="entry name" value="FAD-bd_PCMH-like_sf"/>
</dbReference>
<evidence type="ECO:0000313" key="4">
    <source>
        <dbReference type="EMBL" id="PDY40166.1"/>
    </source>
</evidence>
<dbReference type="PANTHER" id="PTHR43762:SF1">
    <property type="entry name" value="D-ARABINONO-1,4-LACTONE OXIDASE"/>
    <property type="match status" value="1"/>
</dbReference>
<evidence type="ECO:0000256" key="2">
    <source>
        <dbReference type="ARBA" id="ARBA00022827"/>
    </source>
</evidence>
<dbReference type="PANTHER" id="PTHR43762">
    <property type="entry name" value="L-GULONOLACTONE OXIDASE"/>
    <property type="match status" value="1"/>
</dbReference>
<evidence type="ECO:0000256" key="3">
    <source>
        <dbReference type="ARBA" id="ARBA00023002"/>
    </source>
</evidence>
<accession>A0A2A7BPX9</accession>
<dbReference type="AlphaFoldDB" id="A0A2A7BPX9"/>
<dbReference type="GO" id="GO:0016020">
    <property type="term" value="C:membrane"/>
    <property type="evidence" value="ECO:0007669"/>
    <property type="project" value="InterPro"/>
</dbReference>
<evidence type="ECO:0000256" key="1">
    <source>
        <dbReference type="ARBA" id="ARBA00022630"/>
    </source>
</evidence>
<dbReference type="Pfam" id="PF04030">
    <property type="entry name" value="ALO"/>
    <property type="match status" value="1"/>
</dbReference>
<dbReference type="InterPro" id="IPR010031">
    <property type="entry name" value="FAD_lactone_oxidase-like"/>
</dbReference>
<gene>
    <name evidence="4" type="ORF">COO17_17880</name>
</gene>
<dbReference type="InterPro" id="IPR006094">
    <property type="entry name" value="Oxid_FAD_bind_N"/>
</dbReference>
<keyword evidence="1" id="KW-0285">Flavoprotein</keyword>
<dbReference type="EMBL" id="NVPQ01000049">
    <property type="protein sequence ID" value="PDY40166.1"/>
    <property type="molecule type" value="Genomic_DNA"/>
</dbReference>
<keyword evidence="2" id="KW-0274">FAD</keyword>
<reference evidence="4 5" key="1">
    <citation type="submission" date="2017-09" db="EMBL/GenBank/DDBJ databases">
        <title>Large-scale bioinformatics analysis of Bacillus genomes uncovers conserved roles of natural products in bacterial physiology.</title>
        <authorList>
            <consortium name="Agbiome Team Llc"/>
            <person name="Bleich R.M."/>
            <person name="Grubbs K.J."/>
            <person name="Santa Maria K.C."/>
            <person name="Allen S.E."/>
            <person name="Farag S."/>
            <person name="Shank E.A."/>
            <person name="Bowers A."/>
        </authorList>
    </citation>
    <scope>NUCLEOTIDE SEQUENCE [LARGE SCALE GENOMIC DNA]</scope>
    <source>
        <strain evidence="4 5">AFS098222</strain>
    </source>
</reference>
<dbReference type="GO" id="GO:0003885">
    <property type="term" value="F:D-arabinono-1,4-lactone oxidase activity"/>
    <property type="evidence" value="ECO:0007669"/>
    <property type="project" value="InterPro"/>
</dbReference>
<dbReference type="Gene3D" id="3.30.465.10">
    <property type="match status" value="1"/>
</dbReference>
<dbReference type="Pfam" id="PF01565">
    <property type="entry name" value="FAD_binding_4"/>
    <property type="match status" value="1"/>
</dbReference>